<dbReference type="InterPro" id="IPR001816">
    <property type="entry name" value="Transl_elong_EFTs/EF1B"/>
</dbReference>
<evidence type="ECO:0000256" key="1">
    <source>
        <dbReference type="ARBA" id="ARBA00005532"/>
    </source>
</evidence>
<proteinExistence type="inferred from homology"/>
<dbReference type="Pfam" id="PF00889">
    <property type="entry name" value="EF_TS"/>
    <property type="match status" value="2"/>
</dbReference>
<sequence>MTITVDAIKELREMTSCGVIECKNALEESGGDFDKAKKILQKRGLELAAKKGSRDAKEGRIEAYIHQGSKVGVLVELNCETDFVAQNEDFAKFSRDIAMQIVATTPKYLKKEDIPEDVLKEQKDEKQYIKEMCLLEQPFIKDSGKTIQECINSLIGSIGENIFISRFVRYKVNEIA</sequence>
<feature type="domain" description="Translation elongation factor EFTs/EF1B dimerisation" evidence="4">
    <location>
        <begin position="127"/>
        <end position="174"/>
    </location>
</feature>
<dbReference type="CDD" id="cd14275">
    <property type="entry name" value="UBA_EF-Ts"/>
    <property type="match status" value="1"/>
</dbReference>
<feature type="domain" description="Translation elongation factor EFTs/EF1B dimerisation" evidence="4">
    <location>
        <begin position="55"/>
        <end position="123"/>
    </location>
</feature>
<name>A0A3B1DM11_9ZZZZ</name>
<evidence type="ECO:0000256" key="2">
    <source>
        <dbReference type="ARBA" id="ARBA00022768"/>
    </source>
</evidence>
<evidence type="ECO:0000313" key="5">
    <source>
        <dbReference type="EMBL" id="VAX37114.1"/>
    </source>
</evidence>
<gene>
    <name evidence="5" type="ORF">MNBD_UNCLBAC01-1618</name>
</gene>
<keyword evidence="2 5" id="KW-0251">Elongation factor</keyword>
<evidence type="ECO:0000259" key="4">
    <source>
        <dbReference type="Pfam" id="PF00889"/>
    </source>
</evidence>
<dbReference type="PANTHER" id="PTHR11741:SF0">
    <property type="entry name" value="ELONGATION FACTOR TS, MITOCHONDRIAL"/>
    <property type="match status" value="1"/>
</dbReference>
<dbReference type="PROSITE" id="PS01126">
    <property type="entry name" value="EF_TS_1"/>
    <property type="match status" value="1"/>
</dbReference>
<keyword evidence="3" id="KW-0648">Protein biosynthesis</keyword>
<protein>
    <submittedName>
        <fullName evidence="5">Translation elongation factor Ts</fullName>
    </submittedName>
</protein>
<dbReference type="InterPro" id="IPR018101">
    <property type="entry name" value="Transl_elong_Ts_CS"/>
</dbReference>
<dbReference type="Gene3D" id="1.10.8.10">
    <property type="entry name" value="DNA helicase RuvA subunit, C-terminal domain"/>
    <property type="match status" value="1"/>
</dbReference>
<evidence type="ECO:0000256" key="3">
    <source>
        <dbReference type="ARBA" id="ARBA00022917"/>
    </source>
</evidence>
<dbReference type="InterPro" id="IPR014039">
    <property type="entry name" value="Transl_elong_EFTs/EF1B_dimer"/>
</dbReference>
<dbReference type="PROSITE" id="PS01127">
    <property type="entry name" value="EF_TS_2"/>
    <property type="match status" value="1"/>
</dbReference>
<dbReference type="InterPro" id="IPR036402">
    <property type="entry name" value="EF-Ts_dimer_sf"/>
</dbReference>
<accession>A0A3B1DM11</accession>
<dbReference type="PANTHER" id="PTHR11741">
    <property type="entry name" value="ELONGATION FACTOR TS"/>
    <property type="match status" value="1"/>
</dbReference>
<dbReference type="AlphaFoldDB" id="A0A3B1DM11"/>
<dbReference type="GO" id="GO:0003746">
    <property type="term" value="F:translation elongation factor activity"/>
    <property type="evidence" value="ECO:0007669"/>
    <property type="project" value="UniProtKB-KW"/>
</dbReference>
<organism evidence="5">
    <name type="scientific">hydrothermal vent metagenome</name>
    <dbReference type="NCBI Taxonomy" id="652676"/>
    <lineage>
        <taxon>unclassified sequences</taxon>
        <taxon>metagenomes</taxon>
        <taxon>ecological metagenomes</taxon>
    </lineage>
</organism>
<reference evidence="5" key="1">
    <citation type="submission" date="2018-06" db="EMBL/GenBank/DDBJ databases">
        <authorList>
            <person name="Zhirakovskaya E."/>
        </authorList>
    </citation>
    <scope>NUCLEOTIDE SEQUENCE</scope>
</reference>
<dbReference type="InterPro" id="IPR009060">
    <property type="entry name" value="UBA-like_sf"/>
</dbReference>
<comment type="similarity">
    <text evidence="1">Belongs to the EF-Ts family.</text>
</comment>
<dbReference type="SUPFAM" id="SSF46934">
    <property type="entry name" value="UBA-like"/>
    <property type="match status" value="1"/>
</dbReference>
<dbReference type="Gene3D" id="3.30.479.20">
    <property type="entry name" value="Elongation factor Ts, dimerisation domain"/>
    <property type="match status" value="2"/>
</dbReference>
<dbReference type="SUPFAM" id="SSF54713">
    <property type="entry name" value="Elongation factor Ts (EF-Ts), dimerisation domain"/>
    <property type="match status" value="1"/>
</dbReference>
<dbReference type="FunFam" id="1.10.8.10:FF:000001">
    <property type="entry name" value="Elongation factor Ts"/>
    <property type="match status" value="1"/>
</dbReference>
<dbReference type="Gene3D" id="1.10.286.20">
    <property type="match status" value="1"/>
</dbReference>
<dbReference type="HAMAP" id="MF_00050">
    <property type="entry name" value="EF_Ts"/>
    <property type="match status" value="1"/>
</dbReference>
<dbReference type="EMBL" id="UOGJ01000119">
    <property type="protein sequence ID" value="VAX37114.1"/>
    <property type="molecule type" value="Genomic_DNA"/>
</dbReference>